<organism evidence="2 3">
    <name type="scientific">Entomortierella parvispora</name>
    <dbReference type="NCBI Taxonomy" id="205924"/>
    <lineage>
        <taxon>Eukaryota</taxon>
        <taxon>Fungi</taxon>
        <taxon>Fungi incertae sedis</taxon>
        <taxon>Mucoromycota</taxon>
        <taxon>Mortierellomycotina</taxon>
        <taxon>Mortierellomycetes</taxon>
        <taxon>Mortierellales</taxon>
        <taxon>Mortierellaceae</taxon>
        <taxon>Entomortierella</taxon>
    </lineage>
</organism>
<evidence type="ECO:0000256" key="1">
    <source>
        <dbReference type="SAM" id="MobiDB-lite"/>
    </source>
</evidence>
<comment type="caution">
    <text evidence="2">The sequence shown here is derived from an EMBL/GenBank/DDBJ whole genome shotgun (WGS) entry which is preliminary data.</text>
</comment>
<dbReference type="Proteomes" id="UP000827284">
    <property type="component" value="Unassembled WGS sequence"/>
</dbReference>
<evidence type="ECO:0000313" key="2">
    <source>
        <dbReference type="EMBL" id="GJJ72099.1"/>
    </source>
</evidence>
<sequence length="753" mass="86120">MAVIEGPLFRRWPFTVYLTYKQRNNLKVVDESSFSNTQPTNIQNNTAQSTSIQVNPARPSGSRTSSKRSELNHAQSINDEVINAQYASTEVNYAQSTSSDTNSTHPASNEARTSELTNHAPSSGSTSTLVMIESEEEHRMLRKRDMAPYFQRNYVKTETEGVYLKHYYFRIGWFFWFMDKLSFLLGKEFVLCQPRTRTDRALARDIRVDGDRFAKVEVLANKSAIDPPILPTTAIGNDAYKANGSPEDRIRWFISQCRHQKGLCWDDGCMFIDPLTGRIERKTPCACGGRHHRQIQLLLGISMLFPLYMARHMPSDTRSQKYPAPEFSHLVKAVDSIKDNDEDNSELETAIKRIYDDEDKLRVDGNTKKCAMDLSIYTQTLKSIVSESELNDSDFFVARWRLSPDDKTSTHRLINGARKSADRRDKISVIYLLLTYRGLYPADSIALLGRSISNELLDDILEKLDIQTMYFPVDGHEVTTNNLAKDMNPHMKGCGSYDTYFDVTGSRRVLVSLSSTVRRTGEYLDLWQSLSVKGVPYTDRLEGVLITAAILIFNLSPLYWMRHSSSYIDYFLNVADQGSYFIAVTALLAAVATSWRSHGSAYHDMIVGKKHSTKLSHLMRKRSMYDKIPFFFKMVAHYESQGAPFVSRQYSSYMLPDKNGIFELDCVLTIKDLVDAGYKILQTSDRVRSDDTVDRFLWVDFQRSKEARDFELCKEGRRIILEHRDSIDTLKVSTEETALRDHMATAYSDIIVK</sequence>
<reference evidence="2" key="1">
    <citation type="submission" date="2021-11" db="EMBL/GenBank/DDBJ databases">
        <authorList>
            <person name="Herlambang A."/>
            <person name="Guo Y."/>
            <person name="Takashima Y."/>
            <person name="Nishizawa T."/>
        </authorList>
    </citation>
    <scope>NUCLEOTIDE SEQUENCE</scope>
    <source>
        <strain evidence="2">E1425</strain>
    </source>
</reference>
<feature type="region of interest" description="Disordered" evidence="1">
    <location>
        <begin position="92"/>
        <end position="128"/>
    </location>
</feature>
<evidence type="ECO:0000313" key="3">
    <source>
        <dbReference type="Proteomes" id="UP000827284"/>
    </source>
</evidence>
<proteinExistence type="predicted"/>
<dbReference type="AlphaFoldDB" id="A0A9P3LVK9"/>
<dbReference type="OrthoDB" id="10469348at2759"/>
<gene>
    <name evidence="2" type="ORF">EMPS_04456</name>
</gene>
<name>A0A9P3LVK9_9FUNG</name>
<accession>A0A9P3LVK9</accession>
<feature type="region of interest" description="Disordered" evidence="1">
    <location>
        <begin position="32"/>
        <end position="72"/>
    </location>
</feature>
<dbReference type="EMBL" id="BQFW01000006">
    <property type="protein sequence ID" value="GJJ72099.1"/>
    <property type="molecule type" value="Genomic_DNA"/>
</dbReference>
<reference evidence="2" key="2">
    <citation type="journal article" date="2022" name="Microbiol. Resour. Announc.">
        <title>Whole-Genome Sequence of Entomortierella parvispora E1425, a Mucoromycotan Fungus Associated with Burkholderiaceae-Related Endosymbiotic Bacteria.</title>
        <authorList>
            <person name="Herlambang A."/>
            <person name="Guo Y."/>
            <person name="Takashima Y."/>
            <person name="Narisawa K."/>
            <person name="Ohta H."/>
            <person name="Nishizawa T."/>
        </authorList>
    </citation>
    <scope>NUCLEOTIDE SEQUENCE</scope>
    <source>
        <strain evidence="2">E1425</strain>
    </source>
</reference>
<feature type="compositionally biased region" description="Polar residues" evidence="1">
    <location>
        <begin position="32"/>
        <end position="54"/>
    </location>
</feature>
<keyword evidence="3" id="KW-1185">Reference proteome</keyword>
<protein>
    <submittedName>
        <fullName evidence="2">Uncharacterized protein</fullName>
    </submittedName>
</protein>